<sequence length="339" mass="37370">NSAILTRNALIMVILGKFTKAISGRGPGSGSICEIVHELYDECRNSTYNENCDLYFKGKEECRDFKRDPKHQPLAELRKEWKKSINDQGFANAFDYMKHLREQDPAMCRIIYKSYKECISKGYDNCERYHLSLLSFFVTFSPLDPSLLYLKFATTKTQSYTVTKPKIKKLKKPTTNPTTIPLPYWNPLHESNNYHGSTWLRENNLKMQSRGGLDDFGEAGFESKNDRLEGGIGIGGREAEEKRLIEIGGVGDGFKLVQDGFAGGDALTKPKLNGGWDYGGGGGGGAADCGGCCDGWVCCEVMFQSWWCQLRSVVVYGGGSGGCCGGGEGGFTVVEVAIV</sequence>
<comment type="caution">
    <text evidence="2">The sequence shown here is derived from an EMBL/GenBank/DDBJ whole genome shotgun (WGS) entry which is preliminary data.</text>
</comment>
<proteinExistence type="predicted"/>
<dbReference type="Proteomes" id="UP001459277">
    <property type="component" value="Unassembled WGS sequence"/>
</dbReference>
<feature type="non-terminal residue" evidence="2">
    <location>
        <position position="1"/>
    </location>
</feature>
<evidence type="ECO:0000313" key="3">
    <source>
        <dbReference type="Proteomes" id="UP001459277"/>
    </source>
</evidence>
<evidence type="ECO:0000313" key="2">
    <source>
        <dbReference type="EMBL" id="KAL0011157.1"/>
    </source>
</evidence>
<name>A0AAW2DKU0_9ROSI</name>
<organism evidence="2 3">
    <name type="scientific">Lithocarpus litseifolius</name>
    <dbReference type="NCBI Taxonomy" id="425828"/>
    <lineage>
        <taxon>Eukaryota</taxon>
        <taxon>Viridiplantae</taxon>
        <taxon>Streptophyta</taxon>
        <taxon>Embryophyta</taxon>
        <taxon>Tracheophyta</taxon>
        <taxon>Spermatophyta</taxon>
        <taxon>Magnoliopsida</taxon>
        <taxon>eudicotyledons</taxon>
        <taxon>Gunneridae</taxon>
        <taxon>Pentapetalae</taxon>
        <taxon>rosids</taxon>
        <taxon>fabids</taxon>
        <taxon>Fagales</taxon>
        <taxon>Fagaceae</taxon>
        <taxon>Lithocarpus</taxon>
    </lineage>
</organism>
<gene>
    <name evidence="2" type="ORF">SO802_006265</name>
</gene>
<reference evidence="2 3" key="1">
    <citation type="submission" date="2024-01" db="EMBL/GenBank/DDBJ databases">
        <title>A telomere-to-telomere, gap-free genome of sweet tea (Lithocarpus litseifolius).</title>
        <authorList>
            <person name="Zhou J."/>
        </authorList>
    </citation>
    <scope>NUCLEOTIDE SEQUENCE [LARGE SCALE GENOMIC DNA]</scope>
    <source>
        <strain evidence="2">Zhou-2022a</strain>
        <tissue evidence="2">Leaf</tissue>
    </source>
</reference>
<keyword evidence="1" id="KW-0732">Signal</keyword>
<protein>
    <submittedName>
        <fullName evidence="2">Uncharacterized protein</fullName>
    </submittedName>
</protein>
<accession>A0AAW2DKU0</accession>
<dbReference type="AlphaFoldDB" id="A0AAW2DKU0"/>
<keyword evidence="3" id="KW-1185">Reference proteome</keyword>
<feature type="signal peptide" evidence="1">
    <location>
        <begin position="1"/>
        <end position="24"/>
    </location>
</feature>
<feature type="chain" id="PRO_5043598479" evidence="1">
    <location>
        <begin position="25"/>
        <end position="339"/>
    </location>
</feature>
<dbReference type="EMBL" id="JAZDWU010000002">
    <property type="protein sequence ID" value="KAL0011157.1"/>
    <property type="molecule type" value="Genomic_DNA"/>
</dbReference>
<evidence type="ECO:0000256" key="1">
    <source>
        <dbReference type="SAM" id="SignalP"/>
    </source>
</evidence>